<sequence>MKMDNSYAVMMMPKTVLPAGAESYLHLKRAGDILLSAVGLIVALPLIVIFSILIMIETPGSAFYSQVRVGKDGKKFRMVKLRSMRIDAEKAGAKWAEAHDPRVTRVGRLIRKTRIDELPQLISVLRGDMSLIGPRPERPVFTEQFERDIPGFKNRLMVKPGLTGLAQVSGGYDLSPREKLVYDLEYIRKLSPKLDFEIIIKTIRVLLTGEGAR</sequence>
<dbReference type="Proteomes" id="UP000298347">
    <property type="component" value="Unassembled WGS sequence"/>
</dbReference>
<keyword evidence="5" id="KW-1185">Reference proteome</keyword>
<feature type="domain" description="Bacterial sugar transferase" evidence="3">
    <location>
        <begin position="28"/>
        <end position="207"/>
    </location>
</feature>
<dbReference type="InterPro" id="IPR003362">
    <property type="entry name" value="Bact_transf"/>
</dbReference>
<evidence type="ECO:0000259" key="3">
    <source>
        <dbReference type="Pfam" id="PF02397"/>
    </source>
</evidence>
<evidence type="ECO:0000313" key="4">
    <source>
        <dbReference type="EMBL" id="TGA98531.1"/>
    </source>
</evidence>
<comment type="similarity">
    <text evidence="1">Belongs to the bacterial sugar transferase family.</text>
</comment>
<keyword evidence="2" id="KW-0812">Transmembrane</keyword>
<protein>
    <submittedName>
        <fullName evidence="4">Sugar transferase</fullName>
    </submittedName>
</protein>
<accession>A0A4Z0GPH1</accession>
<evidence type="ECO:0000313" key="5">
    <source>
        <dbReference type="Proteomes" id="UP000298347"/>
    </source>
</evidence>
<dbReference type="PANTHER" id="PTHR30576">
    <property type="entry name" value="COLANIC BIOSYNTHESIS UDP-GLUCOSE LIPID CARRIER TRANSFERASE"/>
    <property type="match status" value="1"/>
</dbReference>
<gene>
    <name evidence="4" type="ORF">E4665_08090</name>
</gene>
<dbReference type="EMBL" id="SRJD01000007">
    <property type="protein sequence ID" value="TGA98531.1"/>
    <property type="molecule type" value="Genomic_DNA"/>
</dbReference>
<keyword evidence="4" id="KW-0808">Transferase</keyword>
<evidence type="ECO:0000256" key="2">
    <source>
        <dbReference type="SAM" id="Phobius"/>
    </source>
</evidence>
<keyword evidence="2" id="KW-0472">Membrane</keyword>
<dbReference type="GO" id="GO:0016780">
    <property type="term" value="F:phosphotransferase activity, for other substituted phosphate groups"/>
    <property type="evidence" value="ECO:0007669"/>
    <property type="project" value="TreeGrafter"/>
</dbReference>
<dbReference type="OrthoDB" id="9808602at2"/>
<comment type="caution">
    <text evidence="4">The sequence shown here is derived from an EMBL/GenBank/DDBJ whole genome shotgun (WGS) entry which is preliminary data.</text>
</comment>
<proteinExistence type="inferred from homology"/>
<dbReference type="PANTHER" id="PTHR30576:SF0">
    <property type="entry name" value="UNDECAPRENYL-PHOSPHATE N-ACETYLGALACTOSAMINYL 1-PHOSPHATE TRANSFERASE-RELATED"/>
    <property type="match status" value="1"/>
</dbReference>
<reference evidence="4 5" key="1">
    <citation type="journal article" date="2015" name="Int. J. Syst. Evol. Microbiol.">
        <title>Sporolactobacillus shoreae sp. nov. and Sporolactobacillus spathodeae sp. nov., two spore-forming lactic acid bacteria isolated from tree barks in Thailand.</title>
        <authorList>
            <person name="Thamacharoensuk T."/>
            <person name="Kitahara M."/>
            <person name="Ohkuma M."/>
            <person name="Thongchul N."/>
            <person name="Tanasupawat S."/>
        </authorList>
    </citation>
    <scope>NUCLEOTIDE SEQUENCE [LARGE SCALE GENOMIC DNA]</scope>
    <source>
        <strain evidence="4 5">BK92</strain>
    </source>
</reference>
<evidence type="ECO:0000256" key="1">
    <source>
        <dbReference type="ARBA" id="ARBA00006464"/>
    </source>
</evidence>
<organism evidence="4 5">
    <name type="scientific">Sporolactobacillus shoreae</name>
    <dbReference type="NCBI Taxonomy" id="1465501"/>
    <lineage>
        <taxon>Bacteria</taxon>
        <taxon>Bacillati</taxon>
        <taxon>Bacillota</taxon>
        <taxon>Bacilli</taxon>
        <taxon>Bacillales</taxon>
        <taxon>Sporolactobacillaceae</taxon>
        <taxon>Sporolactobacillus</taxon>
    </lineage>
</organism>
<keyword evidence="2" id="KW-1133">Transmembrane helix</keyword>
<feature type="transmembrane region" description="Helical" evidence="2">
    <location>
        <begin position="33"/>
        <end position="56"/>
    </location>
</feature>
<dbReference type="AlphaFoldDB" id="A0A4Z0GPH1"/>
<dbReference type="Pfam" id="PF02397">
    <property type="entry name" value="Bac_transf"/>
    <property type="match status" value="1"/>
</dbReference>
<name>A0A4Z0GPH1_9BACL</name>